<comment type="caution">
    <text evidence="3">The sequence shown here is derived from an EMBL/GenBank/DDBJ whole genome shotgun (WGS) entry which is preliminary data.</text>
</comment>
<dbReference type="OrthoDB" id="5353066at2759"/>
<feature type="region of interest" description="Disordered" evidence="1">
    <location>
        <begin position="1"/>
        <end position="31"/>
    </location>
</feature>
<name>A0A2K3QKX3_9HYPO</name>
<keyword evidence="4" id="KW-1185">Reference proteome</keyword>
<feature type="compositionally biased region" description="Polar residues" evidence="1">
    <location>
        <begin position="583"/>
        <end position="596"/>
    </location>
</feature>
<accession>A0A2K3QKX3</accession>
<organism evidence="3 4">
    <name type="scientific">Tolypocladium capitatum</name>
    <dbReference type="NCBI Taxonomy" id="45235"/>
    <lineage>
        <taxon>Eukaryota</taxon>
        <taxon>Fungi</taxon>
        <taxon>Dikarya</taxon>
        <taxon>Ascomycota</taxon>
        <taxon>Pezizomycotina</taxon>
        <taxon>Sordariomycetes</taxon>
        <taxon>Hypocreomycetidae</taxon>
        <taxon>Hypocreales</taxon>
        <taxon>Ophiocordycipitaceae</taxon>
        <taxon>Tolypocladium</taxon>
    </lineage>
</organism>
<feature type="compositionally biased region" description="Low complexity" evidence="1">
    <location>
        <begin position="571"/>
        <end position="582"/>
    </location>
</feature>
<keyword evidence="2" id="KW-0812">Transmembrane</keyword>
<dbReference type="EMBL" id="NRSZ01000299">
    <property type="protein sequence ID" value="PNY28149.1"/>
    <property type="molecule type" value="Genomic_DNA"/>
</dbReference>
<feature type="region of interest" description="Disordered" evidence="1">
    <location>
        <begin position="145"/>
        <end position="171"/>
    </location>
</feature>
<dbReference type="AlphaFoldDB" id="A0A2K3QKX3"/>
<keyword evidence="2" id="KW-0472">Membrane</keyword>
<feature type="region of interest" description="Disordered" evidence="1">
    <location>
        <begin position="561"/>
        <end position="600"/>
    </location>
</feature>
<feature type="transmembrane region" description="Helical" evidence="2">
    <location>
        <begin position="734"/>
        <end position="755"/>
    </location>
</feature>
<evidence type="ECO:0000313" key="4">
    <source>
        <dbReference type="Proteomes" id="UP000236621"/>
    </source>
</evidence>
<evidence type="ECO:0000256" key="1">
    <source>
        <dbReference type="SAM" id="MobiDB-lite"/>
    </source>
</evidence>
<gene>
    <name evidence="3" type="ORF">TCAP_01927</name>
</gene>
<keyword evidence="2" id="KW-1133">Transmembrane helix</keyword>
<feature type="transmembrane region" description="Helical" evidence="2">
    <location>
        <begin position="785"/>
        <end position="805"/>
    </location>
</feature>
<proteinExistence type="predicted"/>
<protein>
    <submittedName>
        <fullName evidence="3">Uncharacterized protein</fullName>
    </submittedName>
</protein>
<evidence type="ECO:0000256" key="2">
    <source>
        <dbReference type="SAM" id="Phobius"/>
    </source>
</evidence>
<evidence type="ECO:0000313" key="3">
    <source>
        <dbReference type="EMBL" id="PNY28149.1"/>
    </source>
</evidence>
<sequence length="807" mass="90254">MMHPMSDSAAPWTDGKRPTGDASYTPNGFDPAPAVTANPFAALDDEDEFPLEEFCHYDAATPRSIAGFVSEHPSRHLKRGDSDLALDVPSVQHVEDKAVSEWETVAADDEFGISTEPMPMLVSQPTRTQAALRSPRIFGYPSHYEPSVQRPNPLGRQTEPHGHLRCNATTGERSHLSSSIYSYVGRDEQIDAELADHFDCRGLERTQSRKRPATFGLDRHMSGELVRSHSKASSSLSVDRFKYDRGLYPIFLQPSAERQISKALHRAGMSAYSGTTTAQSLKKVELDPNGVNAVHDADFYNPAAINNETASHDGDAHTIAQTHTYRETDGDWQTVTTERRHEPIREIEINFVTGSSLADVSDISDDEMPRGGYGSTEPIIQNSYRLEDLTSTRTGYDKLNIRGKLGHVWTKHGTKANHPDQSLKMPQLPARAAAAIRRFSNPFRHDSAALQCDKPKPAFELQDFSNSYESLDSEPVQQRLSHQQRQEDKFRWSRIQQKLGRDPPRTPMTILDKPLYIKNARGSGNNDHVPHDKFLSRIPLLPFPLISLPEAAMLQYFRRERGEEDHTDPPSSFAAKARSARSGTVSTISTTNSPLTPLSPLGDLHTSFAGTTHAKPLAVYQSRYLQRQRSLSIDTTPSRLRSSAILGSSPSVAARHRSGGPWYDVGLRESPSTLGSKILRLRGFSSSTRKGRANTTAESFELFSRSETHLIESARERILLHRHLSDDEDDRQKFIFLSIMVVTIAFPLIGVLALYGRFDSTISWYSHGEMHFLKKEQRAILKQQLCVEAVFYPVLITILSVYYSVHG</sequence>
<reference evidence="3 4" key="1">
    <citation type="submission" date="2017-08" db="EMBL/GenBank/DDBJ databases">
        <title>Harnessing the power of phylogenomics to disentangle the directionality and signatures of interkingdom host jumping in the parasitic fungal genus Tolypocladium.</title>
        <authorList>
            <person name="Quandt C.A."/>
            <person name="Patterson W."/>
            <person name="Spatafora J.W."/>
        </authorList>
    </citation>
    <scope>NUCLEOTIDE SEQUENCE [LARGE SCALE GENOMIC DNA]</scope>
    <source>
        <strain evidence="3 4">CBS 113982</strain>
    </source>
</reference>
<dbReference type="STRING" id="45235.A0A2K3QKX3"/>
<dbReference type="Proteomes" id="UP000236621">
    <property type="component" value="Unassembled WGS sequence"/>
</dbReference>